<comment type="caution">
    <text evidence="2">The sequence shown here is derived from an EMBL/GenBank/DDBJ whole genome shotgun (WGS) entry which is preliminary data.</text>
</comment>
<evidence type="ECO:0000313" key="3">
    <source>
        <dbReference type="Proteomes" id="UP001174909"/>
    </source>
</evidence>
<dbReference type="InterPro" id="IPR039867">
    <property type="entry name" value="Furry/Tao3/Mor2"/>
</dbReference>
<dbReference type="AlphaFoldDB" id="A0AA35S3S4"/>
<proteinExistence type="predicted"/>
<evidence type="ECO:0000256" key="1">
    <source>
        <dbReference type="SAM" id="MobiDB-lite"/>
    </source>
</evidence>
<protein>
    <submittedName>
        <fullName evidence="2">Neurofibromin</fullName>
    </submittedName>
</protein>
<feature type="compositionally biased region" description="Acidic residues" evidence="1">
    <location>
        <begin position="870"/>
        <end position="879"/>
    </location>
</feature>
<dbReference type="EMBL" id="CASHTH010001975">
    <property type="protein sequence ID" value="CAI8022724.1"/>
    <property type="molecule type" value="Genomic_DNA"/>
</dbReference>
<name>A0AA35S3S4_GEOBA</name>
<dbReference type="GO" id="GO:0005938">
    <property type="term" value="C:cell cortex"/>
    <property type="evidence" value="ECO:0007669"/>
    <property type="project" value="TreeGrafter"/>
</dbReference>
<dbReference type="GO" id="GO:0030427">
    <property type="term" value="C:site of polarized growth"/>
    <property type="evidence" value="ECO:0007669"/>
    <property type="project" value="TreeGrafter"/>
</dbReference>
<gene>
    <name evidence="2" type="ORF">GBAR_LOCUS13320</name>
</gene>
<feature type="compositionally biased region" description="Polar residues" evidence="1">
    <location>
        <begin position="855"/>
        <end position="869"/>
    </location>
</feature>
<reference evidence="2" key="1">
    <citation type="submission" date="2023-03" db="EMBL/GenBank/DDBJ databases">
        <authorList>
            <person name="Steffen K."/>
            <person name="Cardenas P."/>
        </authorList>
    </citation>
    <scope>NUCLEOTIDE SEQUENCE</scope>
</reference>
<evidence type="ECO:0000313" key="2">
    <source>
        <dbReference type="EMBL" id="CAI8022724.1"/>
    </source>
</evidence>
<accession>A0AA35S3S4</accession>
<feature type="region of interest" description="Disordered" evidence="1">
    <location>
        <begin position="832"/>
        <end position="879"/>
    </location>
</feature>
<dbReference type="Proteomes" id="UP001174909">
    <property type="component" value="Unassembled WGS sequence"/>
</dbReference>
<dbReference type="GO" id="GO:0000902">
    <property type="term" value="P:cell morphogenesis"/>
    <property type="evidence" value="ECO:0007669"/>
    <property type="project" value="InterPro"/>
</dbReference>
<organism evidence="2 3">
    <name type="scientific">Geodia barretti</name>
    <name type="common">Barrett's horny sponge</name>
    <dbReference type="NCBI Taxonomy" id="519541"/>
    <lineage>
        <taxon>Eukaryota</taxon>
        <taxon>Metazoa</taxon>
        <taxon>Porifera</taxon>
        <taxon>Demospongiae</taxon>
        <taxon>Heteroscleromorpha</taxon>
        <taxon>Tetractinellida</taxon>
        <taxon>Astrophorina</taxon>
        <taxon>Geodiidae</taxon>
        <taxon>Geodia</taxon>
    </lineage>
</organism>
<dbReference type="PANTHER" id="PTHR12295">
    <property type="entry name" value="FURRY-RELATED"/>
    <property type="match status" value="1"/>
</dbReference>
<sequence>MALNKLMIIDPNCSIVCLQYSNIFSADFQSRYMSERKLEPKDVPGTFLNLALLNLGSTDADLRVAAYKLLSGVKQAFHLRISYQLESSHDLCVPMNTAPFVMTVSRELAQKEPHLTLEFLSEVVAGFQQYTPALKQFCLAYMSPWLPNLSLSLFEATATDHEKLMRLVDMLVALSISEDAIYPLIQSFVWDKIGGEPRLLKRVLDSFIRMSISDGLGSRKLEVLADTAVTLEQSTDGAVTTEVIKKILKTIAHTSDKVTQSLEQHFLWSELTVLSRFLLALSCNNPRNAVKNLTDVFYLCIIMMGNGPSFVKATIHGIVLNTVQSLASVPEIMANEEATKSVSLKLAEISEPKFYHQFGIQKRASSLAYQRSVQPGRGPALELGHHGSPSSTCVTAITQHLLDLVNATAHLIPECTWMQRWQKLARRTSFHYNPALQTRSFLMLGVISNKASLSLVTRTLRVLEETLGRREDEVYLLESITICLTAFLPLLEEGSKLIYHFFWVAVGIMQLGEATLYAASLELMEACIKKLTLMKVFEKQTLTSAMQPSREELEWPLSQMDREVGISFSSDFNFSLAALLYKGFSHPLSTVRTRTQELLTTLFFIHSPDVSGGRIEVYQDNLAYITVLFPESEIVRKHLREPRPRLKTLASSLEDSPTHSSYNTLLSSHAVPSQKQQILFLFVLACALINTQDEKKTQILYEFLANASKVYFNVFPLIRSVLMQNLVLTLQQSQSPHVLSAVQQLVSVAVERVPSDTDCKLTVINDLGFGGVREFFNPFPKHGLVYPTSQGTLLQKYLETLVAHLSPSEECVSKSHSLSSMKDFATNGSTNYPLSGSSALRRSSQAIPPSHNHQRTGSGPSPNKTPQETDTLDPDDTDF</sequence>
<feature type="compositionally biased region" description="Polar residues" evidence="1">
    <location>
        <begin position="832"/>
        <end position="847"/>
    </location>
</feature>
<dbReference type="PANTHER" id="PTHR12295:SF30">
    <property type="entry name" value="PROTEIN FURRY"/>
    <property type="match status" value="1"/>
</dbReference>
<keyword evidence="3" id="KW-1185">Reference proteome</keyword>